<dbReference type="Proteomes" id="UP000582090">
    <property type="component" value="Unassembled WGS sequence"/>
</dbReference>
<accession>A0A7W6G9N7</accession>
<dbReference type="AlphaFoldDB" id="A0A7W6G9N7"/>
<sequence length="59" mass="5891">MANECTVIRGFSGGPRAGGKAAGTVAVAGKARSAAARPPPRAHPIHVFGLITDVAVTRP</sequence>
<name>A0A7W6G9N7_9HYPH</name>
<protein>
    <submittedName>
        <fullName evidence="1">Uncharacterized protein</fullName>
    </submittedName>
</protein>
<evidence type="ECO:0000313" key="2">
    <source>
        <dbReference type="Proteomes" id="UP000582090"/>
    </source>
</evidence>
<proteinExistence type="predicted"/>
<reference evidence="1 2" key="1">
    <citation type="submission" date="2020-08" db="EMBL/GenBank/DDBJ databases">
        <title>Genomic Encyclopedia of Type Strains, Phase IV (KMG-IV): sequencing the most valuable type-strain genomes for metagenomic binning, comparative biology and taxonomic classification.</title>
        <authorList>
            <person name="Goeker M."/>
        </authorList>
    </citation>
    <scope>NUCLEOTIDE SEQUENCE [LARGE SCALE GENOMIC DNA]</scope>
    <source>
        <strain evidence="1 2">DSM 26575</strain>
    </source>
</reference>
<organism evidence="1 2">
    <name type="scientific">Rhizobium metallidurans</name>
    <dbReference type="NCBI Taxonomy" id="1265931"/>
    <lineage>
        <taxon>Bacteria</taxon>
        <taxon>Pseudomonadati</taxon>
        <taxon>Pseudomonadota</taxon>
        <taxon>Alphaproteobacteria</taxon>
        <taxon>Hyphomicrobiales</taxon>
        <taxon>Rhizobiaceae</taxon>
        <taxon>Rhizobium/Agrobacterium group</taxon>
        <taxon>Rhizobium</taxon>
    </lineage>
</organism>
<keyword evidence="2" id="KW-1185">Reference proteome</keyword>
<dbReference type="EMBL" id="JACIDW010000003">
    <property type="protein sequence ID" value="MBB3963743.1"/>
    <property type="molecule type" value="Genomic_DNA"/>
</dbReference>
<gene>
    <name evidence="1" type="ORF">GGQ67_001382</name>
</gene>
<comment type="caution">
    <text evidence="1">The sequence shown here is derived from an EMBL/GenBank/DDBJ whole genome shotgun (WGS) entry which is preliminary data.</text>
</comment>
<evidence type="ECO:0000313" key="1">
    <source>
        <dbReference type="EMBL" id="MBB3963743.1"/>
    </source>
</evidence>